<dbReference type="PANTHER" id="PTHR34857:SF2">
    <property type="entry name" value="SLL0384 PROTEIN"/>
    <property type="match status" value="1"/>
</dbReference>
<dbReference type="InterPro" id="IPR003339">
    <property type="entry name" value="ABC/ECF_trnsptr_transmembrane"/>
</dbReference>
<evidence type="ECO:0000256" key="3">
    <source>
        <dbReference type="ARBA" id="ARBA00022692"/>
    </source>
</evidence>
<organism evidence="7">
    <name type="scientific">Levilinea saccharolytica</name>
    <dbReference type="NCBI Taxonomy" id="229921"/>
    <lineage>
        <taxon>Bacteria</taxon>
        <taxon>Bacillati</taxon>
        <taxon>Chloroflexota</taxon>
        <taxon>Anaerolineae</taxon>
        <taxon>Anaerolineales</taxon>
        <taxon>Anaerolineaceae</taxon>
        <taxon>Levilinea</taxon>
    </lineage>
</organism>
<evidence type="ECO:0000256" key="6">
    <source>
        <dbReference type="SAM" id="Phobius"/>
    </source>
</evidence>
<dbReference type="InterPro" id="IPR051611">
    <property type="entry name" value="ECF_transporter_component"/>
</dbReference>
<evidence type="ECO:0000256" key="4">
    <source>
        <dbReference type="ARBA" id="ARBA00022989"/>
    </source>
</evidence>
<keyword evidence="5 6" id="KW-0472">Membrane</keyword>
<dbReference type="Pfam" id="PF02361">
    <property type="entry name" value="CbiQ"/>
    <property type="match status" value="1"/>
</dbReference>
<dbReference type="EMBL" id="DF967975">
    <property type="protein sequence ID" value="GAP19732.1"/>
    <property type="molecule type" value="Genomic_DNA"/>
</dbReference>
<feature type="transmembrane region" description="Helical" evidence="6">
    <location>
        <begin position="67"/>
        <end position="85"/>
    </location>
</feature>
<evidence type="ECO:0000256" key="2">
    <source>
        <dbReference type="ARBA" id="ARBA00022475"/>
    </source>
</evidence>
<comment type="subcellular location">
    <subcellularLocation>
        <location evidence="1">Membrane</location>
        <topology evidence="1">Multi-pass membrane protein</topology>
    </subcellularLocation>
</comment>
<feature type="transmembrane region" description="Helical" evidence="6">
    <location>
        <begin position="122"/>
        <end position="145"/>
    </location>
</feature>
<dbReference type="PANTHER" id="PTHR34857">
    <property type="entry name" value="SLL0384 PROTEIN"/>
    <property type="match status" value="1"/>
</dbReference>
<dbReference type="CDD" id="cd16914">
    <property type="entry name" value="EcfT"/>
    <property type="match status" value="1"/>
</dbReference>
<protein>
    <submittedName>
        <fullName evidence="7">ABC-type cobalt transport system, permease component CbiQ</fullName>
    </submittedName>
</protein>
<reference evidence="7" key="1">
    <citation type="journal article" date="2015" name="Genome Announc.">
        <title>Draft Genome Sequences of Anaerolinea thermolimosa IMO-1, Bellilinea caldifistulae GOMI-1, Leptolinea tardivitalis YMTK-2, Levilinea saccharolytica KIBI-1, Longilinea arvoryzae KOME-1, Previously Described as Members of the Class Anaerolineae (Chloroflexi).</title>
        <authorList>
            <person name="Matsuura N."/>
            <person name="Tourlousse M.D."/>
            <person name="Ohashi A."/>
            <person name="Hugenholtz P."/>
            <person name="Sekiguchi Y."/>
        </authorList>
    </citation>
    <scope>NUCLEOTIDE SEQUENCE</scope>
    <source>
        <strain evidence="7">KIBI-1</strain>
    </source>
</reference>
<evidence type="ECO:0000313" key="9">
    <source>
        <dbReference type="Proteomes" id="UP000050501"/>
    </source>
</evidence>
<dbReference type="GO" id="GO:0005886">
    <property type="term" value="C:plasma membrane"/>
    <property type="evidence" value="ECO:0007669"/>
    <property type="project" value="UniProtKB-ARBA"/>
</dbReference>
<feature type="transmembrane region" description="Helical" evidence="6">
    <location>
        <begin position="254"/>
        <end position="275"/>
    </location>
</feature>
<evidence type="ECO:0000313" key="7">
    <source>
        <dbReference type="EMBL" id="GAP19732.1"/>
    </source>
</evidence>
<feature type="transmembrane region" description="Helical" evidence="6">
    <location>
        <begin position="21"/>
        <end position="37"/>
    </location>
</feature>
<sequence>MLVTWRYRKRKSLIQSFDPRAWLIFFACFLASTLFFWDLRYLTFFLGLALITVFTSGITWKEMSRAWIFIGGFILFFSFLTFLTGRGGMELYQSEHLLRALRAPFAIFGWTPTLNITAERTMFSISMLLRVFSIASMTILIPYSLNPGLYGVTFRGLGLPDKIAYGMDLTMRFIPTLGRDFTQTMDAQRARGYELEKLSGGLAAQIRKLAPLVVPVTIHSIIGSEDIIDAMDLRAFGVGPRTWLDQLHYRRRDYALMAFGVLVLMVSIALSMWGFGKFWVPQPLLDLAVGIL</sequence>
<dbReference type="EMBL" id="LGCM01000019">
    <property type="protein sequence ID" value="KPL87432.1"/>
    <property type="molecule type" value="Genomic_DNA"/>
</dbReference>
<dbReference type="OrthoDB" id="8075495at2"/>
<evidence type="ECO:0000256" key="1">
    <source>
        <dbReference type="ARBA" id="ARBA00004141"/>
    </source>
</evidence>
<dbReference type="Proteomes" id="UP000050501">
    <property type="component" value="Unassembled WGS sequence"/>
</dbReference>
<feature type="transmembrane region" description="Helical" evidence="6">
    <location>
        <begin position="43"/>
        <end position="60"/>
    </location>
</feature>
<keyword evidence="9" id="KW-1185">Reference proteome</keyword>
<name>A0A0M8JQY0_9CHLR</name>
<dbReference type="STRING" id="229921.ADN01_04525"/>
<reference evidence="8 9" key="2">
    <citation type="submission" date="2015-07" db="EMBL/GenBank/DDBJ databases">
        <title>Genome sequence of Levilinea saccharolytica DSM 16555.</title>
        <authorList>
            <person name="Hemp J."/>
            <person name="Ward L.M."/>
            <person name="Pace L.A."/>
            <person name="Fischer W.W."/>
        </authorList>
    </citation>
    <scope>NUCLEOTIDE SEQUENCE [LARGE SCALE GENOMIC DNA]</scope>
    <source>
        <strain evidence="8 9">KIBI-1</strain>
    </source>
</reference>
<evidence type="ECO:0000256" key="5">
    <source>
        <dbReference type="ARBA" id="ARBA00023136"/>
    </source>
</evidence>
<proteinExistence type="predicted"/>
<evidence type="ECO:0000313" key="8">
    <source>
        <dbReference type="EMBL" id="KPL87432.1"/>
    </source>
</evidence>
<gene>
    <name evidence="8" type="ORF">ADN01_04525</name>
    <name evidence="7" type="ORF">LSAC_03644</name>
</gene>
<dbReference type="RefSeq" id="WP_062419986.1">
    <property type="nucleotide sequence ID" value="NZ_BBXZ01000189.1"/>
</dbReference>
<keyword evidence="4 6" id="KW-1133">Transmembrane helix</keyword>
<keyword evidence="3 6" id="KW-0812">Transmembrane</keyword>
<keyword evidence="2" id="KW-1003">Cell membrane</keyword>
<dbReference type="AlphaFoldDB" id="A0A0M8JQY0"/>
<accession>A0A0M8JQY0</accession>